<dbReference type="Proteomes" id="UP000585614">
    <property type="component" value="Unassembled WGS sequence"/>
</dbReference>
<feature type="region of interest" description="Disordered" evidence="1">
    <location>
        <begin position="1"/>
        <end position="88"/>
    </location>
</feature>
<comment type="caution">
    <text evidence="2">The sequence shown here is derived from an EMBL/GenBank/DDBJ whole genome shotgun (WGS) entry which is preliminary data.</text>
</comment>
<protein>
    <submittedName>
        <fullName evidence="2">Uncharacterized protein</fullName>
    </submittedName>
</protein>
<organism evidence="2 3">
    <name type="scientific">Rhinolophus ferrumequinum</name>
    <name type="common">Greater horseshoe bat</name>
    <dbReference type="NCBI Taxonomy" id="59479"/>
    <lineage>
        <taxon>Eukaryota</taxon>
        <taxon>Metazoa</taxon>
        <taxon>Chordata</taxon>
        <taxon>Craniata</taxon>
        <taxon>Vertebrata</taxon>
        <taxon>Euteleostomi</taxon>
        <taxon>Mammalia</taxon>
        <taxon>Eutheria</taxon>
        <taxon>Laurasiatheria</taxon>
        <taxon>Chiroptera</taxon>
        <taxon>Yinpterochiroptera</taxon>
        <taxon>Rhinolophoidea</taxon>
        <taxon>Rhinolophidae</taxon>
        <taxon>Rhinolophinae</taxon>
        <taxon>Rhinolophus</taxon>
    </lineage>
</organism>
<proteinExistence type="predicted"/>
<accession>A0A7J7VR76</accession>
<dbReference type="AlphaFoldDB" id="A0A7J7VR76"/>
<reference evidence="2 3" key="1">
    <citation type="journal article" date="2020" name="Nature">
        <title>Six reference-quality genomes reveal evolution of bat adaptations.</title>
        <authorList>
            <person name="Jebb D."/>
            <person name="Huang Z."/>
            <person name="Pippel M."/>
            <person name="Hughes G.M."/>
            <person name="Lavrichenko K."/>
            <person name="Devanna P."/>
            <person name="Winkler S."/>
            <person name="Jermiin L.S."/>
            <person name="Skirmuntt E.C."/>
            <person name="Katzourakis A."/>
            <person name="Burkitt-Gray L."/>
            <person name="Ray D.A."/>
            <person name="Sullivan K.A.M."/>
            <person name="Roscito J.G."/>
            <person name="Kirilenko B.M."/>
            <person name="Davalos L.M."/>
            <person name="Corthals A.P."/>
            <person name="Power M.L."/>
            <person name="Jones G."/>
            <person name="Ransome R.D."/>
            <person name="Dechmann D.K.N."/>
            <person name="Locatelli A.G."/>
            <person name="Puechmaille S.J."/>
            <person name="Fedrigo O."/>
            <person name="Jarvis E.D."/>
            <person name="Hiller M."/>
            <person name="Vernes S.C."/>
            <person name="Myers E.W."/>
            <person name="Teeling E.C."/>
        </authorList>
    </citation>
    <scope>NUCLEOTIDE SEQUENCE [LARGE SCALE GENOMIC DNA]</scope>
    <source>
        <strain evidence="2">MRhiFer1</strain>
        <tissue evidence="2">Lung</tissue>
    </source>
</reference>
<evidence type="ECO:0000313" key="3">
    <source>
        <dbReference type="Proteomes" id="UP000585614"/>
    </source>
</evidence>
<dbReference type="EMBL" id="JACAGC010000012">
    <property type="protein sequence ID" value="KAF6327516.1"/>
    <property type="molecule type" value="Genomic_DNA"/>
</dbReference>
<sequence length="138" mass="15253">MGEERRRPRSRLTRPARGASSFWATSLTRPGRPHTSSRPPPQRPVRPHSCLCPQRQRRPENPGQGSGGQSARVPGGEVDLGGRRGGGERPVYSVILVDHNLQEFPDKWKYSGTSVFDCNPRVLKRSKTAYCEASGSCT</sequence>
<evidence type="ECO:0000256" key="1">
    <source>
        <dbReference type="SAM" id="MobiDB-lite"/>
    </source>
</evidence>
<name>A0A7J7VR76_RHIFE</name>
<gene>
    <name evidence="2" type="ORF">mRhiFer1_008237</name>
</gene>
<evidence type="ECO:0000313" key="2">
    <source>
        <dbReference type="EMBL" id="KAF6327516.1"/>
    </source>
</evidence>